<feature type="compositionally biased region" description="Basic and acidic residues" evidence="6">
    <location>
        <begin position="37"/>
        <end position="64"/>
    </location>
</feature>
<feature type="region of interest" description="Disordered" evidence="6">
    <location>
        <begin position="1"/>
        <end position="75"/>
    </location>
</feature>
<dbReference type="GO" id="GO:0009788">
    <property type="term" value="P:negative regulation of abscisic acid-activated signaling pathway"/>
    <property type="evidence" value="ECO:0007669"/>
    <property type="project" value="InterPro"/>
</dbReference>
<evidence type="ECO:0000313" key="8">
    <source>
        <dbReference type="Proteomes" id="UP000237347"/>
    </source>
</evidence>
<dbReference type="AlphaFoldDB" id="A0AAW0LCW3"/>
<feature type="compositionally biased region" description="Low complexity" evidence="6">
    <location>
        <begin position="66"/>
        <end position="75"/>
    </location>
</feature>
<accession>A0AAW0LCW3</accession>
<keyword evidence="5" id="KW-0539">Nucleus</keyword>
<keyword evidence="8" id="KW-1185">Reference proteome</keyword>
<dbReference type="PANTHER" id="PTHR47287:SF9">
    <property type="entry name" value="ZINC FINGER PROTEIN 4-LIKE"/>
    <property type="match status" value="1"/>
</dbReference>
<evidence type="ECO:0000256" key="5">
    <source>
        <dbReference type="ARBA" id="ARBA00023242"/>
    </source>
</evidence>
<evidence type="ECO:0000256" key="2">
    <source>
        <dbReference type="ARBA" id="ARBA00022723"/>
    </source>
</evidence>
<keyword evidence="2" id="KW-0479">Metal-binding</keyword>
<dbReference type="PANTHER" id="PTHR47287">
    <property type="entry name" value="C2H2 AND C2HC ZINC FINGERS SUPERFAMILY PROTEIN"/>
    <property type="match status" value="1"/>
</dbReference>
<reference evidence="7 8" key="1">
    <citation type="journal article" date="2018" name="Sci. Data">
        <title>The draft genome sequence of cork oak.</title>
        <authorList>
            <person name="Ramos A.M."/>
            <person name="Usie A."/>
            <person name="Barbosa P."/>
            <person name="Barros P.M."/>
            <person name="Capote T."/>
            <person name="Chaves I."/>
            <person name="Simoes F."/>
            <person name="Abreu I."/>
            <person name="Carrasquinho I."/>
            <person name="Faro C."/>
            <person name="Guimaraes J.B."/>
            <person name="Mendonca D."/>
            <person name="Nobrega F."/>
            <person name="Rodrigues L."/>
            <person name="Saibo N.J.M."/>
            <person name="Varela M.C."/>
            <person name="Egas C."/>
            <person name="Matos J."/>
            <person name="Miguel C.M."/>
            <person name="Oliveira M.M."/>
            <person name="Ricardo C.P."/>
            <person name="Goncalves S."/>
        </authorList>
    </citation>
    <scope>NUCLEOTIDE SEQUENCE [LARGE SCALE GENOMIC DNA]</scope>
    <source>
        <strain evidence="8">cv. HL8</strain>
    </source>
</reference>
<comment type="caution">
    <text evidence="7">The sequence shown here is derived from an EMBL/GenBank/DDBJ whole genome shotgun (WGS) entry which is preliminary data.</text>
</comment>
<name>A0AAW0LCW3_QUESU</name>
<keyword evidence="4" id="KW-0862">Zinc</keyword>
<evidence type="ECO:0000256" key="4">
    <source>
        <dbReference type="ARBA" id="ARBA00022833"/>
    </source>
</evidence>
<keyword evidence="3" id="KW-0863">Zinc-finger</keyword>
<dbReference type="Proteomes" id="UP000237347">
    <property type="component" value="Unassembled WGS sequence"/>
</dbReference>
<sequence>MEAQAHGNSLHRPCASEASSISATSEGPPPPSLKKGLGVDESNKVMIMKMKEKVSKHVSDHADQPSHSLGSSSSRVLLDLKLSNDDSNRGSSKVELNLINSMNSSSSQVPNEPVSDENTQEKQPGNRALLNPQPNMDRLRMEGFQAHNGGFGVTGGNSSPAIKLEEINTNALRNLGGSSTINTSKIDIKPTVTGDYLRRKGPPKNGAPGLDLSLKL</sequence>
<organism evidence="7 8">
    <name type="scientific">Quercus suber</name>
    <name type="common">Cork oak</name>
    <dbReference type="NCBI Taxonomy" id="58331"/>
    <lineage>
        <taxon>Eukaryota</taxon>
        <taxon>Viridiplantae</taxon>
        <taxon>Streptophyta</taxon>
        <taxon>Embryophyta</taxon>
        <taxon>Tracheophyta</taxon>
        <taxon>Spermatophyta</taxon>
        <taxon>Magnoliopsida</taxon>
        <taxon>eudicotyledons</taxon>
        <taxon>Gunneridae</taxon>
        <taxon>Pentapetalae</taxon>
        <taxon>rosids</taxon>
        <taxon>fabids</taxon>
        <taxon>Fagales</taxon>
        <taxon>Fagaceae</taxon>
        <taxon>Quercus</taxon>
    </lineage>
</organism>
<evidence type="ECO:0000256" key="1">
    <source>
        <dbReference type="ARBA" id="ARBA00004123"/>
    </source>
</evidence>
<gene>
    <name evidence="7" type="ORF">CFP56_005507</name>
</gene>
<comment type="subcellular location">
    <subcellularLocation>
        <location evidence="1">Nucleus</location>
    </subcellularLocation>
</comment>
<dbReference type="GO" id="GO:0008270">
    <property type="term" value="F:zinc ion binding"/>
    <property type="evidence" value="ECO:0007669"/>
    <property type="project" value="UniProtKB-KW"/>
</dbReference>
<evidence type="ECO:0000256" key="6">
    <source>
        <dbReference type="SAM" id="MobiDB-lite"/>
    </source>
</evidence>
<proteinExistence type="predicted"/>
<feature type="region of interest" description="Disordered" evidence="6">
    <location>
        <begin position="194"/>
        <end position="216"/>
    </location>
</feature>
<feature type="region of interest" description="Disordered" evidence="6">
    <location>
        <begin position="102"/>
        <end position="133"/>
    </location>
</feature>
<dbReference type="InterPro" id="IPR044246">
    <property type="entry name" value="ZFP3-like"/>
</dbReference>
<feature type="compositionally biased region" description="Low complexity" evidence="6">
    <location>
        <begin position="15"/>
        <end position="26"/>
    </location>
</feature>
<dbReference type="EMBL" id="PKMF04000131">
    <property type="protein sequence ID" value="KAK7848121.1"/>
    <property type="molecule type" value="Genomic_DNA"/>
</dbReference>
<evidence type="ECO:0000313" key="7">
    <source>
        <dbReference type="EMBL" id="KAK7848121.1"/>
    </source>
</evidence>
<protein>
    <submittedName>
        <fullName evidence="7">Uncharacterized protein</fullName>
    </submittedName>
</protein>
<evidence type="ECO:0000256" key="3">
    <source>
        <dbReference type="ARBA" id="ARBA00022771"/>
    </source>
</evidence>
<dbReference type="GO" id="GO:0005634">
    <property type="term" value="C:nucleus"/>
    <property type="evidence" value="ECO:0007669"/>
    <property type="project" value="UniProtKB-SubCell"/>
</dbReference>